<dbReference type="Gene3D" id="6.10.140.180">
    <property type="match status" value="1"/>
</dbReference>
<reference evidence="5" key="1">
    <citation type="submission" date="2020-11" db="EMBL/GenBank/DDBJ databases">
        <authorList>
            <person name="Tran Van P."/>
        </authorList>
    </citation>
    <scope>NUCLEOTIDE SEQUENCE</scope>
</reference>
<feature type="region of interest" description="Disordered" evidence="4">
    <location>
        <begin position="1"/>
        <end position="23"/>
    </location>
</feature>
<dbReference type="AlphaFoldDB" id="A0A7R9LYM1"/>
<dbReference type="PANTHER" id="PTHR12806">
    <property type="entry name" value="EAP30 SUBUNIT OF ELL COMPLEX"/>
    <property type="match status" value="1"/>
</dbReference>
<dbReference type="PANTHER" id="PTHR12806:SF0">
    <property type="entry name" value="VACUOLAR-SORTING PROTEIN SNF8"/>
    <property type="match status" value="1"/>
</dbReference>
<dbReference type="GO" id="GO:0000814">
    <property type="term" value="C:ESCRT II complex"/>
    <property type="evidence" value="ECO:0007669"/>
    <property type="project" value="UniProtKB-UniRule"/>
</dbReference>
<dbReference type="InterPro" id="IPR040608">
    <property type="entry name" value="Snf8/Vps36"/>
</dbReference>
<dbReference type="Pfam" id="PF04157">
    <property type="entry name" value="EAP30"/>
    <property type="match status" value="1"/>
</dbReference>
<dbReference type="SUPFAM" id="SSF46785">
    <property type="entry name" value="Winged helix' DNA-binding domain"/>
    <property type="match status" value="2"/>
</dbReference>
<gene>
    <name evidence="5" type="ORF">ONB1V03_LOCUS7674</name>
</gene>
<dbReference type="GO" id="GO:0043328">
    <property type="term" value="P:protein transport to vacuole involved in ubiquitin-dependent protein catabolic process via the multivesicular body sorting pathway"/>
    <property type="evidence" value="ECO:0007669"/>
    <property type="project" value="TreeGrafter"/>
</dbReference>
<comment type="subunit">
    <text evidence="3">Component of the endosomal sorting complex required for transport II (ESCRT-II).</text>
</comment>
<dbReference type="InterPro" id="IPR036388">
    <property type="entry name" value="WH-like_DNA-bd_sf"/>
</dbReference>
<dbReference type="EMBL" id="OC918834">
    <property type="protein sequence ID" value="CAD7650189.1"/>
    <property type="molecule type" value="Genomic_DNA"/>
</dbReference>
<evidence type="ECO:0000313" key="6">
    <source>
        <dbReference type="Proteomes" id="UP000728032"/>
    </source>
</evidence>
<protein>
    <recommendedName>
        <fullName evidence="2 3">Vacuolar-sorting protein SNF8</fullName>
    </recommendedName>
</protein>
<organism evidence="5">
    <name type="scientific">Oppiella nova</name>
    <dbReference type="NCBI Taxonomy" id="334625"/>
    <lineage>
        <taxon>Eukaryota</taxon>
        <taxon>Metazoa</taxon>
        <taxon>Ecdysozoa</taxon>
        <taxon>Arthropoda</taxon>
        <taxon>Chelicerata</taxon>
        <taxon>Arachnida</taxon>
        <taxon>Acari</taxon>
        <taxon>Acariformes</taxon>
        <taxon>Sarcoptiformes</taxon>
        <taxon>Oribatida</taxon>
        <taxon>Brachypylina</taxon>
        <taxon>Oppioidea</taxon>
        <taxon>Oppiidae</taxon>
        <taxon>Oppiella</taxon>
    </lineage>
</organism>
<keyword evidence="3" id="KW-0653">Protein transport</keyword>
<comment type="function">
    <text evidence="3">Component of the endosomal sorting complex required for transport II (ESCRT-II), which is required for multivesicular body (MVB) formation and sorting of endosomal cargo proteins into MVBs.</text>
</comment>
<evidence type="ECO:0000313" key="5">
    <source>
        <dbReference type="EMBL" id="CAD7650189.1"/>
    </source>
</evidence>
<keyword evidence="3" id="KW-0813">Transport</keyword>
<comment type="similarity">
    <text evidence="1 3">Belongs to the SNF8 family.</text>
</comment>
<evidence type="ECO:0000256" key="2">
    <source>
        <dbReference type="ARBA" id="ARBA00017052"/>
    </source>
</evidence>
<dbReference type="InterPro" id="IPR036390">
    <property type="entry name" value="WH_DNA-bd_sf"/>
</dbReference>
<accession>A0A7R9LYM1</accession>
<dbReference type="Gene3D" id="1.10.10.10">
    <property type="entry name" value="Winged helix-like DNA-binding domain superfamily/Winged helix DNA-binding domain"/>
    <property type="match status" value="2"/>
</dbReference>
<dbReference type="EMBL" id="CAJPVJ010004009">
    <property type="protein sequence ID" value="CAG2168181.1"/>
    <property type="molecule type" value="Genomic_DNA"/>
</dbReference>
<dbReference type="FunFam" id="1.10.10.10:FF:000085">
    <property type="entry name" value="Vacuolar-sorting protein SNF8"/>
    <property type="match status" value="1"/>
</dbReference>
<evidence type="ECO:0000256" key="3">
    <source>
        <dbReference type="PIRNR" id="PIRNR017215"/>
    </source>
</evidence>
<keyword evidence="6" id="KW-1185">Reference proteome</keyword>
<name>A0A7R9LYM1_9ACAR</name>
<dbReference type="OrthoDB" id="283883at2759"/>
<sequence>MRKRPGLGDLQRRQQQDAKYKEKSQVMAAEEINKLSQQMSEFQTKLQEFAQKHKKDIKRDPEFRRHFQTMCATVGVDPLQSSANFWTKLLGVGDFYYELAVQAIEVCMSTSHRNGGLIGIHELHSRLLQSRNTAKLSHKPDEEISVDDVLRAIEKLSKLGSGLKVMSCGKTYIIQSVATELSLDQNSIIQKAQSTNGCVSLSSIVNDLQWTEERTLKAINDMVMEGIVWIDKQSPTGHTLYWFPGLRQSLSYK</sequence>
<feature type="compositionally biased region" description="Basic and acidic residues" evidence="4">
    <location>
        <begin position="10"/>
        <end position="23"/>
    </location>
</feature>
<proteinExistence type="inferred from homology"/>
<evidence type="ECO:0000256" key="4">
    <source>
        <dbReference type="SAM" id="MobiDB-lite"/>
    </source>
</evidence>
<dbReference type="Proteomes" id="UP000728032">
    <property type="component" value="Unassembled WGS sequence"/>
</dbReference>
<dbReference type="PIRSF" id="PIRSF017215">
    <property type="entry name" value="ESCRT2_Vps22"/>
    <property type="match status" value="1"/>
</dbReference>
<evidence type="ECO:0000256" key="1">
    <source>
        <dbReference type="ARBA" id="ARBA00009834"/>
    </source>
</evidence>
<dbReference type="InterPro" id="IPR016689">
    <property type="entry name" value="ESCRT-2_cplx_Snf8"/>
</dbReference>